<dbReference type="SUPFAM" id="SSF53474">
    <property type="entry name" value="alpha/beta-Hydrolases"/>
    <property type="match status" value="1"/>
</dbReference>
<evidence type="ECO:0000256" key="1">
    <source>
        <dbReference type="ARBA" id="ARBA00022801"/>
    </source>
</evidence>
<dbReference type="PANTHER" id="PTHR48081:SF8">
    <property type="entry name" value="ALPHA_BETA HYDROLASE FOLD-3 DOMAIN-CONTAINING PROTEIN-RELATED"/>
    <property type="match status" value="1"/>
</dbReference>
<organism evidence="3 4">
    <name type="scientific">Paenibacillus azoreducens</name>
    <dbReference type="NCBI Taxonomy" id="116718"/>
    <lineage>
        <taxon>Bacteria</taxon>
        <taxon>Bacillati</taxon>
        <taxon>Bacillota</taxon>
        <taxon>Bacilli</taxon>
        <taxon>Bacillales</taxon>
        <taxon>Paenibacillaceae</taxon>
        <taxon>Paenibacillus</taxon>
    </lineage>
</organism>
<reference evidence="3 4" key="1">
    <citation type="submission" date="2021-03" db="EMBL/GenBank/DDBJ databases">
        <title>Antimicrobial resistance genes in bacteria isolated from Japanese honey, and their potential for conferring macrolide and lincosamide resistance in the American foulbrood pathogen Paenibacillus larvae.</title>
        <authorList>
            <person name="Okamoto M."/>
            <person name="Kumagai M."/>
            <person name="Kanamori H."/>
            <person name="Takamatsu D."/>
        </authorList>
    </citation>
    <scope>NUCLEOTIDE SEQUENCE [LARGE SCALE GENOMIC DNA]</scope>
    <source>
        <strain evidence="3 4">J34TS1</strain>
    </source>
</reference>
<protein>
    <recommendedName>
        <fullName evidence="2">Alpha/beta hydrolase fold-3 domain-containing protein</fullName>
    </recommendedName>
</protein>
<dbReference type="PANTHER" id="PTHR48081">
    <property type="entry name" value="AB HYDROLASE SUPERFAMILY PROTEIN C4A8.06C"/>
    <property type="match status" value="1"/>
</dbReference>
<name>A0A920CTQ7_9BACL</name>
<dbReference type="GO" id="GO:0016787">
    <property type="term" value="F:hydrolase activity"/>
    <property type="evidence" value="ECO:0007669"/>
    <property type="project" value="UniProtKB-KW"/>
</dbReference>
<dbReference type="Gene3D" id="3.40.50.1820">
    <property type="entry name" value="alpha/beta hydrolase"/>
    <property type="match status" value="1"/>
</dbReference>
<gene>
    <name evidence="3" type="ORF">J34TS1_34680</name>
</gene>
<evidence type="ECO:0000259" key="2">
    <source>
        <dbReference type="Pfam" id="PF07859"/>
    </source>
</evidence>
<dbReference type="EMBL" id="BORT01000015">
    <property type="protein sequence ID" value="GIO48703.1"/>
    <property type="molecule type" value="Genomic_DNA"/>
</dbReference>
<dbReference type="InterPro" id="IPR029058">
    <property type="entry name" value="AB_hydrolase_fold"/>
</dbReference>
<keyword evidence="4" id="KW-1185">Reference proteome</keyword>
<comment type="caution">
    <text evidence="3">The sequence shown here is derived from an EMBL/GenBank/DDBJ whole genome shotgun (WGS) entry which is preliminary data.</text>
</comment>
<dbReference type="RefSeq" id="WP_212979322.1">
    <property type="nucleotide sequence ID" value="NZ_AP025343.1"/>
</dbReference>
<dbReference type="InterPro" id="IPR050300">
    <property type="entry name" value="GDXG_lipolytic_enzyme"/>
</dbReference>
<dbReference type="InterPro" id="IPR013094">
    <property type="entry name" value="AB_hydrolase_3"/>
</dbReference>
<sequence length="371" mass="40746">MNDTTSYENLVSKLSEEIPATKKSGFDFIVKPIPDSNAIGELDPRVLQVTLQTAEKMASLEIQPPDPTDMTGFVMGMRAMMGWNNEDVTKSKVETTYKTIEGTNGSIPLRIYTPMKEGILPAVVFIHGGGFIGGSVDVVENPCKALAEKAGAVVVSVDYRLAPEHPFPAGLTDCFDAVTWVYKHAEEIRVNPEQIAVSGDSAGGNFSTVCALMDHEKGTGMIKFQALIYPTVNMARVQTEDFNWSLDQYEIRNHAELITPMISALGESGDLLFQLYLQNNVDIRDPHVSPLLSVKLNGMPPTLIAIAEYDYLAVECEAYAAKLARCGVPTKLIRYNGTDHAFMDKIGLYPQAEDLMNEVAKEIKRVFALSN</sequence>
<keyword evidence="1" id="KW-0378">Hydrolase</keyword>
<feature type="domain" description="Alpha/beta hydrolase fold-3" evidence="2">
    <location>
        <begin position="123"/>
        <end position="343"/>
    </location>
</feature>
<evidence type="ECO:0000313" key="3">
    <source>
        <dbReference type="EMBL" id="GIO48703.1"/>
    </source>
</evidence>
<accession>A0A920CTQ7</accession>
<dbReference type="AlphaFoldDB" id="A0A920CTQ7"/>
<evidence type="ECO:0000313" key="4">
    <source>
        <dbReference type="Proteomes" id="UP000682811"/>
    </source>
</evidence>
<dbReference type="Pfam" id="PF07859">
    <property type="entry name" value="Abhydrolase_3"/>
    <property type="match status" value="1"/>
</dbReference>
<proteinExistence type="predicted"/>
<dbReference type="Proteomes" id="UP000682811">
    <property type="component" value="Unassembled WGS sequence"/>
</dbReference>